<accession>A0A0V1HY20</accession>
<dbReference type="EMBL" id="JYDP01000018">
    <property type="protein sequence ID" value="KRZ15366.1"/>
    <property type="molecule type" value="Genomic_DNA"/>
</dbReference>
<comment type="caution">
    <text evidence="2">The sequence shown here is derived from an EMBL/GenBank/DDBJ whole genome shotgun (WGS) entry which is preliminary data.</text>
</comment>
<feature type="compositionally biased region" description="Basic and acidic residues" evidence="1">
    <location>
        <begin position="11"/>
        <end position="33"/>
    </location>
</feature>
<organism evidence="2 3">
    <name type="scientific">Trichinella zimbabwensis</name>
    <dbReference type="NCBI Taxonomy" id="268475"/>
    <lineage>
        <taxon>Eukaryota</taxon>
        <taxon>Metazoa</taxon>
        <taxon>Ecdysozoa</taxon>
        <taxon>Nematoda</taxon>
        <taxon>Enoplea</taxon>
        <taxon>Dorylaimia</taxon>
        <taxon>Trichinellida</taxon>
        <taxon>Trichinellidae</taxon>
        <taxon>Trichinella</taxon>
    </lineage>
</organism>
<dbReference type="AlphaFoldDB" id="A0A0V1HY20"/>
<protein>
    <submittedName>
        <fullName evidence="2">Uncharacterized protein</fullName>
    </submittedName>
</protein>
<evidence type="ECO:0000256" key="1">
    <source>
        <dbReference type="SAM" id="MobiDB-lite"/>
    </source>
</evidence>
<proteinExistence type="predicted"/>
<feature type="compositionally biased region" description="Basic residues" evidence="1">
    <location>
        <begin position="1"/>
        <end position="10"/>
    </location>
</feature>
<gene>
    <name evidence="2" type="ORF">T11_9865</name>
</gene>
<name>A0A0V1HY20_9BILA</name>
<keyword evidence="3" id="KW-1185">Reference proteome</keyword>
<sequence length="187" mass="21325">MLIRALRPRHSRDAAEGMEENSRRKTTPDDVEPRGYQNKGAVRLAEGLWWRRRPMVVTRTMKDQISSDLDRTPAVPEIECVEESECWCYRARAVDVELSAWAHRAVQCRLLPFVAESVLGVVLTTARIVLADRQAIYHNLLLNQYSPLKIHQILLSSQQCQFGFGVIFHGVDCGRGIRTLVDGDLLR</sequence>
<evidence type="ECO:0000313" key="2">
    <source>
        <dbReference type="EMBL" id="KRZ15366.1"/>
    </source>
</evidence>
<evidence type="ECO:0000313" key="3">
    <source>
        <dbReference type="Proteomes" id="UP000055024"/>
    </source>
</evidence>
<reference evidence="2 3" key="1">
    <citation type="submission" date="2015-01" db="EMBL/GenBank/DDBJ databases">
        <title>Evolution of Trichinella species and genotypes.</title>
        <authorList>
            <person name="Korhonen P.K."/>
            <person name="Edoardo P."/>
            <person name="Giuseppe L.R."/>
            <person name="Gasser R.B."/>
        </authorList>
    </citation>
    <scope>NUCLEOTIDE SEQUENCE [LARGE SCALE GENOMIC DNA]</scope>
    <source>
        <strain evidence="2">ISS1029</strain>
    </source>
</reference>
<dbReference type="Proteomes" id="UP000055024">
    <property type="component" value="Unassembled WGS sequence"/>
</dbReference>
<feature type="region of interest" description="Disordered" evidence="1">
    <location>
        <begin position="1"/>
        <end position="36"/>
    </location>
</feature>